<reference evidence="2 3" key="1">
    <citation type="submission" date="2023-10" db="EMBL/GenBank/DDBJ databases">
        <title>Development of a sustainable strategy for remediation of hydrocarbon-contaminated territories based on the waste exchange concept.</title>
        <authorList>
            <person name="Krivoruchko A."/>
        </authorList>
    </citation>
    <scope>NUCLEOTIDE SEQUENCE [LARGE SCALE GENOMIC DNA]</scope>
    <source>
        <strain evidence="2 3">IEGM 1323</strain>
    </source>
</reference>
<comment type="caution">
    <text evidence="2">The sequence shown here is derived from an EMBL/GenBank/DDBJ whole genome shotgun (WGS) entry which is preliminary data.</text>
</comment>
<keyword evidence="3" id="KW-1185">Reference proteome</keyword>
<protein>
    <recommendedName>
        <fullName evidence="4">Transposase</fullName>
    </recommendedName>
</protein>
<organism evidence="2 3">
    <name type="scientific">Rhodococcoides yunnanense</name>
    <dbReference type="NCBI Taxonomy" id="278209"/>
    <lineage>
        <taxon>Bacteria</taxon>
        <taxon>Bacillati</taxon>
        <taxon>Actinomycetota</taxon>
        <taxon>Actinomycetes</taxon>
        <taxon>Mycobacteriales</taxon>
        <taxon>Nocardiaceae</taxon>
        <taxon>Rhodococcoides</taxon>
    </lineage>
</organism>
<accession>A0ABU4BK63</accession>
<name>A0ABU4BK63_9NOCA</name>
<feature type="region of interest" description="Disordered" evidence="1">
    <location>
        <begin position="57"/>
        <end position="109"/>
    </location>
</feature>
<evidence type="ECO:0000313" key="3">
    <source>
        <dbReference type="Proteomes" id="UP001185755"/>
    </source>
</evidence>
<feature type="region of interest" description="Disordered" evidence="1">
    <location>
        <begin position="1"/>
        <end position="25"/>
    </location>
</feature>
<dbReference type="EMBL" id="JAWLJX010000016">
    <property type="protein sequence ID" value="MDV6264607.1"/>
    <property type="molecule type" value="Genomic_DNA"/>
</dbReference>
<proteinExistence type="predicted"/>
<sequence length="109" mass="12229">MTRPWGDGTDPGSAGGLSKVKLIPGERHCQHERIRELLERYRVHIPTRRRARVLKFKRLPGGFDRSDSRAGAPPASLSRPPCGRASRQRHHSGSDFQSALYRDDAADVM</sequence>
<dbReference type="RefSeq" id="WP_317566633.1">
    <property type="nucleotide sequence ID" value="NZ_JAWLJX010000016.1"/>
</dbReference>
<evidence type="ECO:0000256" key="1">
    <source>
        <dbReference type="SAM" id="MobiDB-lite"/>
    </source>
</evidence>
<evidence type="ECO:0008006" key="4">
    <source>
        <dbReference type="Google" id="ProtNLM"/>
    </source>
</evidence>
<dbReference type="Proteomes" id="UP001185755">
    <property type="component" value="Unassembled WGS sequence"/>
</dbReference>
<gene>
    <name evidence="2" type="ORF">R3P96_24995</name>
</gene>
<evidence type="ECO:0000313" key="2">
    <source>
        <dbReference type="EMBL" id="MDV6264607.1"/>
    </source>
</evidence>